<accession>A0A0A8ZZ41</accession>
<evidence type="ECO:0000256" key="1">
    <source>
        <dbReference type="SAM" id="Phobius"/>
    </source>
</evidence>
<keyword evidence="1" id="KW-1133">Transmembrane helix</keyword>
<feature type="transmembrane region" description="Helical" evidence="1">
    <location>
        <begin position="22"/>
        <end position="42"/>
    </location>
</feature>
<dbReference type="AlphaFoldDB" id="A0A0A8ZZ41"/>
<keyword evidence="1" id="KW-0812">Transmembrane</keyword>
<proteinExistence type="predicted"/>
<protein>
    <submittedName>
        <fullName evidence="2">Uncharacterized protein</fullName>
    </submittedName>
</protein>
<sequence>MQAYFSAYCSVNSAMVHILDDLSTIPCFLLLLWIQNISPFILGHKN</sequence>
<reference evidence="2" key="2">
    <citation type="journal article" date="2015" name="Data Brief">
        <title>Shoot transcriptome of the giant reed, Arundo donax.</title>
        <authorList>
            <person name="Barrero R.A."/>
            <person name="Guerrero F.D."/>
            <person name="Moolhuijzen P."/>
            <person name="Goolsby J.A."/>
            <person name="Tidwell J."/>
            <person name="Bellgard S.E."/>
            <person name="Bellgard M.I."/>
        </authorList>
    </citation>
    <scope>NUCLEOTIDE SEQUENCE</scope>
    <source>
        <tissue evidence="2">Shoot tissue taken approximately 20 cm above the soil surface</tissue>
    </source>
</reference>
<organism evidence="2">
    <name type="scientific">Arundo donax</name>
    <name type="common">Giant reed</name>
    <name type="synonym">Donax arundinaceus</name>
    <dbReference type="NCBI Taxonomy" id="35708"/>
    <lineage>
        <taxon>Eukaryota</taxon>
        <taxon>Viridiplantae</taxon>
        <taxon>Streptophyta</taxon>
        <taxon>Embryophyta</taxon>
        <taxon>Tracheophyta</taxon>
        <taxon>Spermatophyta</taxon>
        <taxon>Magnoliopsida</taxon>
        <taxon>Liliopsida</taxon>
        <taxon>Poales</taxon>
        <taxon>Poaceae</taxon>
        <taxon>PACMAD clade</taxon>
        <taxon>Arundinoideae</taxon>
        <taxon>Arundineae</taxon>
        <taxon>Arundo</taxon>
    </lineage>
</organism>
<evidence type="ECO:0000313" key="2">
    <source>
        <dbReference type="EMBL" id="JAD42030.1"/>
    </source>
</evidence>
<reference evidence="2" key="1">
    <citation type="submission" date="2014-09" db="EMBL/GenBank/DDBJ databases">
        <authorList>
            <person name="Magalhaes I.L.F."/>
            <person name="Oliveira U."/>
            <person name="Santos F.R."/>
            <person name="Vidigal T.H.D.A."/>
            <person name="Brescovit A.D."/>
            <person name="Santos A.J."/>
        </authorList>
    </citation>
    <scope>NUCLEOTIDE SEQUENCE</scope>
    <source>
        <tissue evidence="2">Shoot tissue taken approximately 20 cm above the soil surface</tissue>
    </source>
</reference>
<name>A0A0A8ZZ41_ARUDO</name>
<keyword evidence="1" id="KW-0472">Membrane</keyword>
<dbReference type="EMBL" id="GBRH01255865">
    <property type="protein sequence ID" value="JAD42030.1"/>
    <property type="molecule type" value="Transcribed_RNA"/>
</dbReference>